<dbReference type="STRING" id="1051890.A0A3N4MCA0"/>
<evidence type="ECO:0000313" key="6">
    <source>
        <dbReference type="Proteomes" id="UP000267821"/>
    </source>
</evidence>
<evidence type="ECO:0000256" key="2">
    <source>
        <dbReference type="ARBA" id="ARBA00005979"/>
    </source>
</evidence>
<accession>A0A3N4MCA0</accession>
<dbReference type="InterPro" id="IPR045247">
    <property type="entry name" value="Oye-like"/>
</dbReference>
<organism evidence="5 6">
    <name type="scientific">Terfezia boudieri ATCC MYA-4762</name>
    <dbReference type="NCBI Taxonomy" id="1051890"/>
    <lineage>
        <taxon>Eukaryota</taxon>
        <taxon>Fungi</taxon>
        <taxon>Dikarya</taxon>
        <taxon>Ascomycota</taxon>
        <taxon>Pezizomycotina</taxon>
        <taxon>Pezizomycetes</taxon>
        <taxon>Pezizales</taxon>
        <taxon>Pezizaceae</taxon>
        <taxon>Terfezia</taxon>
    </lineage>
</organism>
<evidence type="ECO:0000256" key="3">
    <source>
        <dbReference type="ARBA" id="ARBA00023002"/>
    </source>
</evidence>
<reference evidence="5 6" key="1">
    <citation type="journal article" date="2018" name="Nat. Ecol. Evol.">
        <title>Pezizomycetes genomes reveal the molecular basis of ectomycorrhizal truffle lifestyle.</title>
        <authorList>
            <person name="Murat C."/>
            <person name="Payen T."/>
            <person name="Noel B."/>
            <person name="Kuo A."/>
            <person name="Morin E."/>
            <person name="Chen J."/>
            <person name="Kohler A."/>
            <person name="Krizsan K."/>
            <person name="Balestrini R."/>
            <person name="Da Silva C."/>
            <person name="Montanini B."/>
            <person name="Hainaut M."/>
            <person name="Levati E."/>
            <person name="Barry K.W."/>
            <person name="Belfiori B."/>
            <person name="Cichocki N."/>
            <person name="Clum A."/>
            <person name="Dockter R.B."/>
            <person name="Fauchery L."/>
            <person name="Guy J."/>
            <person name="Iotti M."/>
            <person name="Le Tacon F."/>
            <person name="Lindquist E.A."/>
            <person name="Lipzen A."/>
            <person name="Malagnac F."/>
            <person name="Mello A."/>
            <person name="Molinier V."/>
            <person name="Miyauchi S."/>
            <person name="Poulain J."/>
            <person name="Riccioni C."/>
            <person name="Rubini A."/>
            <person name="Sitrit Y."/>
            <person name="Splivallo R."/>
            <person name="Traeger S."/>
            <person name="Wang M."/>
            <person name="Zifcakova L."/>
            <person name="Wipf D."/>
            <person name="Zambonelli A."/>
            <person name="Paolocci F."/>
            <person name="Nowrousian M."/>
            <person name="Ottonello S."/>
            <person name="Baldrian P."/>
            <person name="Spatafora J.W."/>
            <person name="Henrissat B."/>
            <person name="Nagy L.G."/>
            <person name="Aury J.M."/>
            <person name="Wincker P."/>
            <person name="Grigoriev I.V."/>
            <person name="Bonfante P."/>
            <person name="Martin F.M."/>
        </authorList>
    </citation>
    <scope>NUCLEOTIDE SEQUENCE [LARGE SCALE GENOMIC DNA]</scope>
    <source>
        <strain evidence="5 6">ATCC MYA-4762</strain>
    </source>
</reference>
<proteinExistence type="inferred from homology"/>
<dbReference type="PANTHER" id="PTHR22893">
    <property type="entry name" value="NADH OXIDOREDUCTASE-RELATED"/>
    <property type="match status" value="1"/>
</dbReference>
<evidence type="ECO:0000256" key="1">
    <source>
        <dbReference type="ARBA" id="ARBA00001917"/>
    </source>
</evidence>
<evidence type="ECO:0000259" key="4">
    <source>
        <dbReference type="Pfam" id="PF00724"/>
    </source>
</evidence>
<feature type="domain" description="NADH:flavin oxidoreductase/NADH oxidase N-terminal" evidence="4">
    <location>
        <begin position="8"/>
        <end position="368"/>
    </location>
</feature>
<evidence type="ECO:0000313" key="5">
    <source>
        <dbReference type="EMBL" id="RPB29842.1"/>
    </source>
</evidence>
<dbReference type="Gene3D" id="3.20.20.70">
    <property type="entry name" value="Aldolase class I"/>
    <property type="match status" value="1"/>
</dbReference>
<dbReference type="OrthoDB" id="276546at2759"/>
<keyword evidence="3" id="KW-0560">Oxidoreductase</keyword>
<gene>
    <name evidence="5" type="ORF">L211DRAFT_816750</name>
</gene>
<dbReference type="Proteomes" id="UP000267821">
    <property type="component" value="Unassembled WGS sequence"/>
</dbReference>
<keyword evidence="6" id="KW-1185">Reference proteome</keyword>
<comment type="similarity">
    <text evidence="2">Belongs to the NADH:flavin oxidoreductase/NADH oxidase family.</text>
</comment>
<protein>
    <submittedName>
        <fullName evidence="5">FMN-linked oxidoreductase</fullName>
    </submittedName>
</protein>
<dbReference type="InterPro" id="IPR013785">
    <property type="entry name" value="Aldolase_TIM"/>
</dbReference>
<name>A0A3N4MCA0_9PEZI</name>
<dbReference type="AlphaFoldDB" id="A0A3N4MCA0"/>
<dbReference type="InParanoid" id="A0A3N4MCA0"/>
<dbReference type="Pfam" id="PF00724">
    <property type="entry name" value="Oxidored_FMN"/>
    <property type="match status" value="1"/>
</dbReference>
<dbReference type="SUPFAM" id="SSF51395">
    <property type="entry name" value="FMN-linked oxidoreductases"/>
    <property type="match status" value="1"/>
</dbReference>
<dbReference type="GO" id="GO:0005829">
    <property type="term" value="C:cytosol"/>
    <property type="evidence" value="ECO:0007669"/>
    <property type="project" value="UniProtKB-ARBA"/>
</dbReference>
<dbReference type="CDD" id="cd02933">
    <property type="entry name" value="OYE_like_FMN"/>
    <property type="match status" value="1"/>
</dbReference>
<dbReference type="GO" id="GO:0010181">
    <property type="term" value="F:FMN binding"/>
    <property type="evidence" value="ECO:0007669"/>
    <property type="project" value="InterPro"/>
</dbReference>
<dbReference type="EMBL" id="ML121527">
    <property type="protein sequence ID" value="RPB29842.1"/>
    <property type="molecule type" value="Genomic_DNA"/>
</dbReference>
<sequence>MTTTVPQKLFTPLKLGAIALKHRVIMAPLTRTRSPGGIPNENVVKYYGQRASDGGLLISEATHISLMGGNYYHVPGIYTPEQIRAWKKVTDAVHKKGGYIFCQLWHVGRTAHPSNLQGLRPVAPSDVKFTGKIYFTPEGPLDSVNPRPMTIEEIKNTIDDYVHAAKSAIAAGFDGVEIHGANGYLIDQFISSNINTRIDEYGGSVEKRARFALDVVDAVIKAVGVERTGIRLSPFGFFQDTFTEDPVRDYGYVIEQLEKRRLAYVHLIEIRLDLEKSSPKKFATLIERAKARGVQNLEDELGIRPFRKLLANTPIIGNGTYLATPSEPKALDVEQRIGSGEINAAAFGRYFISNPDLSERLKHKKELNMYDRETFYTQGSKGYTDYPTWDENVQGTTKADEQPTQLYQITYF</sequence>
<dbReference type="PANTHER" id="PTHR22893:SF91">
    <property type="entry name" value="NADPH DEHYDROGENASE 2-RELATED"/>
    <property type="match status" value="1"/>
</dbReference>
<dbReference type="FunCoup" id="A0A3N4MCA0">
    <property type="interactions" value="774"/>
</dbReference>
<comment type="cofactor">
    <cofactor evidence="1">
        <name>FMN</name>
        <dbReference type="ChEBI" id="CHEBI:58210"/>
    </cofactor>
</comment>
<dbReference type="InterPro" id="IPR001155">
    <property type="entry name" value="OxRdtase_FMN_N"/>
</dbReference>
<dbReference type="GO" id="GO:0016628">
    <property type="term" value="F:oxidoreductase activity, acting on the CH-CH group of donors, NAD or NADP as acceptor"/>
    <property type="evidence" value="ECO:0007669"/>
    <property type="project" value="UniProtKB-ARBA"/>
</dbReference>
<dbReference type="FunFam" id="3.20.20.70:FF:000059">
    <property type="entry name" value="N-ethylmaleimide reductase, FMN-linked"/>
    <property type="match status" value="1"/>
</dbReference>